<dbReference type="AlphaFoldDB" id="A0A0C5VT00"/>
<sequence>MLAMLEHMGSRKIMVSQTVKPQRMSEDILKHLAEEARHASFFKRQAERAAGHDMEGWMDDNTMARVPALMYFGRLDAGISNVVGPSSAYSWVSLIIELRACWLYRIYQQTLAESDYHLSLKSLLAEENRHLEEMYIACGKNVDQLKHLSTYESGLFKKLWDKIITSIEQPYEPAVKI</sequence>
<dbReference type="Proteomes" id="UP000032266">
    <property type="component" value="Chromosome"/>
</dbReference>
<evidence type="ECO:0000313" key="1">
    <source>
        <dbReference type="EMBL" id="AJQ97311.1"/>
    </source>
</evidence>
<gene>
    <name evidence="1" type="ORF">YC6258_05281</name>
</gene>
<organism evidence="1 2">
    <name type="scientific">Gynuella sunshinyii YC6258</name>
    <dbReference type="NCBI Taxonomy" id="1445510"/>
    <lineage>
        <taxon>Bacteria</taxon>
        <taxon>Pseudomonadati</taxon>
        <taxon>Pseudomonadota</taxon>
        <taxon>Gammaproteobacteria</taxon>
        <taxon>Oceanospirillales</taxon>
        <taxon>Saccharospirillaceae</taxon>
        <taxon>Gynuella</taxon>
    </lineage>
</organism>
<dbReference type="SUPFAM" id="SSF47240">
    <property type="entry name" value="Ferritin-like"/>
    <property type="match status" value="1"/>
</dbReference>
<protein>
    <recommendedName>
        <fullName evidence="3">Rubrerythrin diiron-binding domain-containing protein</fullName>
    </recommendedName>
</protein>
<dbReference type="STRING" id="1445510.YC6258_05281"/>
<evidence type="ECO:0008006" key="3">
    <source>
        <dbReference type="Google" id="ProtNLM"/>
    </source>
</evidence>
<dbReference type="KEGG" id="gsn:YC6258_05281"/>
<name>A0A0C5VT00_9GAMM</name>
<dbReference type="HOGENOM" id="CLU_1515866_0_0_6"/>
<accession>A0A0C5VT00</accession>
<proteinExistence type="predicted"/>
<keyword evidence="2" id="KW-1185">Reference proteome</keyword>
<dbReference type="InterPro" id="IPR009078">
    <property type="entry name" value="Ferritin-like_SF"/>
</dbReference>
<evidence type="ECO:0000313" key="2">
    <source>
        <dbReference type="Proteomes" id="UP000032266"/>
    </source>
</evidence>
<dbReference type="EMBL" id="CP007142">
    <property type="protein sequence ID" value="AJQ97311.1"/>
    <property type="molecule type" value="Genomic_DNA"/>
</dbReference>
<reference evidence="1 2" key="1">
    <citation type="submission" date="2014-01" db="EMBL/GenBank/DDBJ databases">
        <title>Full genme sequencing of cellulolytic bacterium Gynuella sunshinyii YC6258T gen. nov., sp. nov.</title>
        <authorList>
            <person name="Khan H."/>
            <person name="Chung E.J."/>
            <person name="Chung Y.R."/>
        </authorList>
    </citation>
    <scope>NUCLEOTIDE SEQUENCE [LARGE SCALE GENOMIC DNA]</scope>
    <source>
        <strain evidence="1 2">YC6258</strain>
    </source>
</reference>